<dbReference type="SUPFAM" id="SSF53335">
    <property type="entry name" value="S-adenosyl-L-methionine-dependent methyltransferases"/>
    <property type="match status" value="1"/>
</dbReference>
<dbReference type="PANTHER" id="PTHR43712:SF2">
    <property type="entry name" value="O-METHYLTRANSFERASE CICE"/>
    <property type="match status" value="1"/>
</dbReference>
<keyword evidence="8" id="KW-1185">Reference proteome</keyword>
<dbReference type="InterPro" id="IPR036390">
    <property type="entry name" value="WH_DNA-bd_sf"/>
</dbReference>
<dbReference type="PROSITE" id="PS51683">
    <property type="entry name" value="SAM_OMT_II"/>
    <property type="match status" value="1"/>
</dbReference>
<dbReference type="Gene3D" id="3.40.50.150">
    <property type="entry name" value="Vaccinia Virus protein VP39"/>
    <property type="match status" value="1"/>
</dbReference>
<accession>A0A4R4Y9P5</accession>
<evidence type="ECO:0000313" key="7">
    <source>
        <dbReference type="EMBL" id="TDD41126.1"/>
    </source>
</evidence>
<dbReference type="AlphaFoldDB" id="A0A4R4Y9P5"/>
<dbReference type="Gene3D" id="1.10.287.1350">
    <property type="match status" value="1"/>
</dbReference>
<dbReference type="GO" id="GO:0008171">
    <property type="term" value="F:O-methyltransferase activity"/>
    <property type="evidence" value="ECO:0007669"/>
    <property type="project" value="InterPro"/>
</dbReference>
<feature type="domain" description="O-methyltransferase C-terminal" evidence="5">
    <location>
        <begin position="109"/>
        <end position="318"/>
    </location>
</feature>
<evidence type="ECO:0000259" key="5">
    <source>
        <dbReference type="Pfam" id="PF00891"/>
    </source>
</evidence>
<organism evidence="7 8">
    <name type="scientific">Nonomuraea terrae</name>
    <dbReference type="NCBI Taxonomy" id="2530383"/>
    <lineage>
        <taxon>Bacteria</taxon>
        <taxon>Bacillati</taxon>
        <taxon>Actinomycetota</taxon>
        <taxon>Actinomycetes</taxon>
        <taxon>Streptosporangiales</taxon>
        <taxon>Streptosporangiaceae</taxon>
        <taxon>Nonomuraea</taxon>
    </lineage>
</organism>
<dbReference type="Proteomes" id="UP000295302">
    <property type="component" value="Unassembled WGS sequence"/>
</dbReference>
<dbReference type="GO" id="GO:0046983">
    <property type="term" value="F:protein dimerization activity"/>
    <property type="evidence" value="ECO:0007669"/>
    <property type="project" value="InterPro"/>
</dbReference>
<evidence type="ECO:0000256" key="4">
    <source>
        <dbReference type="PIRSR" id="PIRSR005739-1"/>
    </source>
</evidence>
<dbReference type="Pfam" id="PF00891">
    <property type="entry name" value="Methyltransf_2"/>
    <property type="match status" value="1"/>
</dbReference>
<dbReference type="SUPFAM" id="SSF46785">
    <property type="entry name" value="Winged helix' DNA-binding domain"/>
    <property type="match status" value="1"/>
</dbReference>
<dbReference type="InterPro" id="IPR001077">
    <property type="entry name" value="COMT_C"/>
</dbReference>
<feature type="domain" description="O-methyltransferase dimerisation" evidence="6">
    <location>
        <begin position="14"/>
        <end position="87"/>
    </location>
</feature>
<reference evidence="7 8" key="1">
    <citation type="submission" date="2019-03" db="EMBL/GenBank/DDBJ databases">
        <title>Draft genome sequences of novel Actinobacteria.</title>
        <authorList>
            <person name="Sahin N."/>
            <person name="Ay H."/>
            <person name="Saygin H."/>
        </authorList>
    </citation>
    <scope>NUCLEOTIDE SEQUENCE [LARGE SCALE GENOMIC DNA]</scope>
    <source>
        <strain evidence="7 8">CH32</strain>
    </source>
</reference>
<dbReference type="EMBL" id="SMKQ01000148">
    <property type="protein sequence ID" value="TDD41126.1"/>
    <property type="molecule type" value="Genomic_DNA"/>
</dbReference>
<dbReference type="Gene3D" id="1.10.10.10">
    <property type="entry name" value="Winged helix-like DNA-binding domain superfamily/Winged helix DNA-binding domain"/>
    <property type="match status" value="1"/>
</dbReference>
<sequence>MADDSVRRDVLAKLTGAWVTQAVAALAQLGLADLLYERPLTCAELAEKIGAHSGALSRLLRLLESHDLVETTPGGAYALTPAGALLARRHPCSLADLALFYAGPFYASWAALAYAVTTGRPGFEQVYGKPFFAYTAEHPEMGARFDRAMACGSSFFAEVPQVYDFTRHENVVDVGGGDGALLAAVLAQAPGLRGTLFDAPGAVERGRTALAEAGLAGRCAFAAGDFFEAVPAGGDVYLLSRILHDWDDDLATRVLANCRAAMGERGRLLVIERLVPDPPASDPGAPALAWDVHLLVNNGASRERTRAEYARLLESAGLALEDVRELSLDVNVLVAAPLLPTGGRG</sequence>
<dbReference type="OrthoDB" id="4145676at2"/>
<dbReference type="InterPro" id="IPR012967">
    <property type="entry name" value="COMT_dimerisation"/>
</dbReference>
<dbReference type="GO" id="GO:0032259">
    <property type="term" value="P:methylation"/>
    <property type="evidence" value="ECO:0007669"/>
    <property type="project" value="UniProtKB-KW"/>
</dbReference>
<dbReference type="InterPro" id="IPR036388">
    <property type="entry name" value="WH-like_DNA-bd_sf"/>
</dbReference>
<dbReference type="Pfam" id="PF08100">
    <property type="entry name" value="Dimerisation"/>
    <property type="match status" value="1"/>
</dbReference>
<dbReference type="PANTHER" id="PTHR43712">
    <property type="entry name" value="PUTATIVE (AFU_ORTHOLOGUE AFUA_4G14580)-RELATED"/>
    <property type="match status" value="1"/>
</dbReference>
<proteinExistence type="predicted"/>
<evidence type="ECO:0000256" key="3">
    <source>
        <dbReference type="ARBA" id="ARBA00022691"/>
    </source>
</evidence>
<protein>
    <submittedName>
        <fullName evidence="7">Methyltransferase</fullName>
    </submittedName>
</protein>
<dbReference type="RefSeq" id="WP_132618862.1">
    <property type="nucleotide sequence ID" value="NZ_SMKQ01000148.1"/>
</dbReference>
<gene>
    <name evidence="7" type="ORF">E1286_33295</name>
</gene>
<dbReference type="InterPro" id="IPR029063">
    <property type="entry name" value="SAM-dependent_MTases_sf"/>
</dbReference>
<feature type="active site" description="Proton acceptor" evidence="4">
    <location>
        <position position="244"/>
    </location>
</feature>
<name>A0A4R4Y9P5_9ACTN</name>
<evidence type="ECO:0000259" key="6">
    <source>
        <dbReference type="Pfam" id="PF08100"/>
    </source>
</evidence>
<evidence type="ECO:0000313" key="8">
    <source>
        <dbReference type="Proteomes" id="UP000295302"/>
    </source>
</evidence>
<evidence type="ECO:0000256" key="2">
    <source>
        <dbReference type="ARBA" id="ARBA00022679"/>
    </source>
</evidence>
<dbReference type="PIRSF" id="PIRSF005739">
    <property type="entry name" value="O-mtase"/>
    <property type="match status" value="1"/>
</dbReference>
<dbReference type="InterPro" id="IPR016461">
    <property type="entry name" value="COMT-like"/>
</dbReference>
<keyword evidence="2 7" id="KW-0808">Transferase</keyword>
<comment type="caution">
    <text evidence="7">The sequence shown here is derived from an EMBL/GenBank/DDBJ whole genome shotgun (WGS) entry which is preliminary data.</text>
</comment>
<keyword evidence="1 7" id="KW-0489">Methyltransferase</keyword>
<keyword evidence="3" id="KW-0949">S-adenosyl-L-methionine</keyword>
<evidence type="ECO:0000256" key="1">
    <source>
        <dbReference type="ARBA" id="ARBA00022603"/>
    </source>
</evidence>